<protein>
    <submittedName>
        <fullName evidence="1">Uncharacterized protein</fullName>
    </submittedName>
</protein>
<dbReference type="Proteomes" id="UP000322234">
    <property type="component" value="Unassembled WGS sequence"/>
</dbReference>
<sequence>MHIPNGAHMSASPHRATELKHLPGMKAESGSVVGTDKVKTPPVLKLAVLEIKPQGKKHSVIQRLLPCQKPEDNRYLTIANPNYKSYDLKQAGKDYTCELRKIQTLD</sequence>
<dbReference type="AlphaFoldDB" id="A0A6B0RRH1"/>
<accession>A0A6B0RRH1</accession>
<evidence type="ECO:0000313" key="2">
    <source>
        <dbReference type="Proteomes" id="UP000322234"/>
    </source>
</evidence>
<organism evidence="1 2">
    <name type="scientific">Bos mutus</name>
    <name type="common">wild yak</name>
    <dbReference type="NCBI Taxonomy" id="72004"/>
    <lineage>
        <taxon>Eukaryota</taxon>
        <taxon>Metazoa</taxon>
        <taxon>Chordata</taxon>
        <taxon>Craniata</taxon>
        <taxon>Vertebrata</taxon>
        <taxon>Euteleostomi</taxon>
        <taxon>Mammalia</taxon>
        <taxon>Eutheria</taxon>
        <taxon>Laurasiatheria</taxon>
        <taxon>Artiodactyla</taxon>
        <taxon>Ruminantia</taxon>
        <taxon>Pecora</taxon>
        <taxon>Bovidae</taxon>
        <taxon>Bovinae</taxon>
        <taxon>Bos</taxon>
    </lineage>
</organism>
<gene>
    <name evidence="1" type="ORF">E5288_WYG019890</name>
</gene>
<reference evidence="1" key="1">
    <citation type="submission" date="2019-10" db="EMBL/GenBank/DDBJ databases">
        <title>The sequence and de novo assembly of the wild yak genome.</title>
        <authorList>
            <person name="Liu Y."/>
        </authorList>
    </citation>
    <scope>NUCLEOTIDE SEQUENCE [LARGE SCALE GENOMIC DNA]</scope>
    <source>
        <strain evidence="1">WY2019</strain>
    </source>
</reference>
<evidence type="ECO:0000313" key="1">
    <source>
        <dbReference type="EMBL" id="MXQ91641.1"/>
    </source>
</evidence>
<dbReference type="EMBL" id="VBQZ03000073">
    <property type="protein sequence ID" value="MXQ91641.1"/>
    <property type="molecule type" value="Genomic_DNA"/>
</dbReference>
<comment type="caution">
    <text evidence="1">The sequence shown here is derived from an EMBL/GenBank/DDBJ whole genome shotgun (WGS) entry which is preliminary data.</text>
</comment>
<name>A0A6B0RRH1_9CETA</name>
<proteinExistence type="predicted"/>
<keyword evidence="2" id="KW-1185">Reference proteome</keyword>